<keyword evidence="2" id="KW-1185">Reference proteome</keyword>
<accession>A0A0C5G0C3</accession>
<dbReference type="PATRIC" id="fig|477245.3.peg.1834"/>
<dbReference type="AlphaFoldDB" id="A0A0C5G0C3"/>
<reference evidence="1 2" key="1">
    <citation type="submission" date="2015-02" db="EMBL/GenBank/DDBJ databases">
        <title>Genome sequence of thermotolerant Streptomyces cyaneogriseus subsp. Noncyanogenus NMWT1, the producer of nematocidal antibiotics nemadectin.</title>
        <authorList>
            <person name="Wang H."/>
            <person name="Li C."/>
            <person name="Xiang W."/>
            <person name="Wang X."/>
        </authorList>
    </citation>
    <scope>NUCLEOTIDE SEQUENCE [LARGE SCALE GENOMIC DNA]</scope>
    <source>
        <strain evidence="1 2">NMWT 1</strain>
    </source>
</reference>
<protein>
    <submittedName>
        <fullName evidence="1">Toxin</fullName>
    </submittedName>
</protein>
<name>A0A0C5G0C3_9ACTN</name>
<dbReference type="EMBL" id="CP010849">
    <property type="protein sequence ID" value="AJP01534.1"/>
    <property type="molecule type" value="Genomic_DNA"/>
</dbReference>
<proteinExistence type="predicted"/>
<dbReference type="Proteomes" id="UP000032234">
    <property type="component" value="Chromosome"/>
</dbReference>
<evidence type="ECO:0000313" key="1">
    <source>
        <dbReference type="EMBL" id="AJP01534.1"/>
    </source>
</evidence>
<evidence type="ECO:0000313" key="2">
    <source>
        <dbReference type="Proteomes" id="UP000032234"/>
    </source>
</evidence>
<dbReference type="OrthoDB" id="4310552at2"/>
<sequence>MSVKTMKALLAALGEEAGRRIDRPAPPRVVMHEFCQAMAQRTGRPLQLLFRAFPADTPVSGMRLDLGERSIIVVEEHVVPEAQLVILGHELWHEEQGDCGHHVAGMSAAARALTDKSAEAVHRAAEQILTAEEVPREALLAVAARAEFAHDHEVDAETFGLLFGREVRTWMTGRYAQSPVSPATVEGRLNLSLLGRGGRIIR</sequence>
<dbReference type="RefSeq" id="WP_044380911.1">
    <property type="nucleotide sequence ID" value="NZ_CP010849.1"/>
</dbReference>
<dbReference type="KEGG" id="scw:TU94_08525"/>
<gene>
    <name evidence="1" type="ORF">TU94_08525</name>
</gene>
<dbReference type="HOGENOM" id="CLU_104213_0_0_11"/>
<organism evidence="1 2">
    <name type="scientific">Streptomyces cyaneogriseus subsp. noncyanogenus</name>
    <dbReference type="NCBI Taxonomy" id="477245"/>
    <lineage>
        <taxon>Bacteria</taxon>
        <taxon>Bacillati</taxon>
        <taxon>Actinomycetota</taxon>
        <taxon>Actinomycetes</taxon>
        <taxon>Kitasatosporales</taxon>
        <taxon>Streptomycetaceae</taxon>
        <taxon>Streptomyces</taxon>
    </lineage>
</organism>